<evidence type="ECO:0000256" key="7">
    <source>
        <dbReference type="ARBA" id="ARBA00023049"/>
    </source>
</evidence>
<dbReference type="SUPFAM" id="SSF55486">
    <property type="entry name" value="Metalloproteases ('zincins'), catalytic domain"/>
    <property type="match status" value="1"/>
</dbReference>
<dbReference type="Proteomes" id="UP000887568">
    <property type="component" value="Unplaced"/>
</dbReference>
<feature type="compositionally biased region" description="Polar residues" evidence="8">
    <location>
        <begin position="122"/>
        <end position="139"/>
    </location>
</feature>
<feature type="region of interest" description="Disordered" evidence="8">
    <location>
        <begin position="49"/>
        <end position="73"/>
    </location>
</feature>
<dbReference type="InterPro" id="IPR015211">
    <property type="entry name" value="Peptidase_M1_C"/>
</dbReference>
<dbReference type="OMA" id="FARCSQA"/>
<feature type="region of interest" description="Disordered" evidence="8">
    <location>
        <begin position="98"/>
        <end position="153"/>
    </location>
</feature>
<proteinExistence type="inferred from homology"/>
<keyword evidence="11" id="KW-1185">Reference proteome</keyword>
<keyword evidence="7" id="KW-0482">Metalloprotease</keyword>
<dbReference type="Gene3D" id="1.10.390.10">
    <property type="entry name" value="Neutral Protease Domain 2"/>
    <property type="match status" value="1"/>
</dbReference>
<keyword evidence="3" id="KW-0645">Protease</keyword>
<feature type="domain" description="Peptidase M1 leukotriene A4 hydrolase/aminopeptidase C-terminal" evidence="9">
    <location>
        <begin position="587"/>
        <end position="749"/>
    </location>
</feature>
<dbReference type="SUPFAM" id="SSF63737">
    <property type="entry name" value="Leukotriene A4 hydrolase N-terminal domain"/>
    <property type="match status" value="1"/>
</dbReference>
<dbReference type="GO" id="GO:0005730">
    <property type="term" value="C:nucleolus"/>
    <property type="evidence" value="ECO:0007669"/>
    <property type="project" value="InterPro"/>
</dbReference>
<accession>A0A914AUH2</accession>
<dbReference type="RefSeq" id="XP_038066961.1">
    <property type="nucleotide sequence ID" value="XM_038211033.1"/>
</dbReference>
<dbReference type="InterPro" id="IPR001930">
    <property type="entry name" value="Peptidase_M1"/>
</dbReference>
<dbReference type="CTD" id="84909"/>
<evidence type="ECO:0000256" key="5">
    <source>
        <dbReference type="ARBA" id="ARBA00022801"/>
    </source>
</evidence>
<evidence type="ECO:0000256" key="8">
    <source>
        <dbReference type="SAM" id="MobiDB-lite"/>
    </source>
</evidence>
<dbReference type="GeneID" id="119736989"/>
<dbReference type="InterPro" id="IPR027268">
    <property type="entry name" value="Peptidase_M4/M1_CTD_sf"/>
</dbReference>
<dbReference type="Gene3D" id="1.25.40.320">
    <property type="entry name" value="Peptidase M1, leukotriene A4 hydrolase/aminopeptidase C-terminal domain"/>
    <property type="match status" value="1"/>
</dbReference>
<keyword evidence="5" id="KW-0378">Hydrolase</keyword>
<dbReference type="AlphaFoldDB" id="A0A914AUH2"/>
<dbReference type="InterPro" id="IPR014782">
    <property type="entry name" value="Peptidase_M1_dom"/>
</dbReference>
<keyword evidence="6" id="KW-0862">Zinc</keyword>
<dbReference type="SMART" id="SM01263">
    <property type="entry name" value="Leuk-A4-hydro_C"/>
    <property type="match status" value="1"/>
</dbReference>
<comment type="cofactor">
    <cofactor evidence="1">
        <name>Zn(2+)</name>
        <dbReference type="ChEBI" id="CHEBI:29105"/>
    </cofactor>
</comment>
<evidence type="ECO:0000256" key="1">
    <source>
        <dbReference type="ARBA" id="ARBA00001947"/>
    </source>
</evidence>
<name>A0A914AUH2_PATMI</name>
<reference evidence="10" key="1">
    <citation type="submission" date="2022-11" db="UniProtKB">
        <authorList>
            <consortium name="EnsemblMetazoa"/>
        </authorList>
    </citation>
    <scope>IDENTIFICATION</scope>
</reference>
<dbReference type="InterPro" id="IPR016024">
    <property type="entry name" value="ARM-type_fold"/>
</dbReference>
<dbReference type="PANTHER" id="PTHR46627">
    <property type="entry name" value="AMINOPEPTIDASE O"/>
    <property type="match status" value="1"/>
</dbReference>
<dbReference type="Pfam" id="PF17900">
    <property type="entry name" value="Peptidase_M1_N"/>
    <property type="match status" value="1"/>
</dbReference>
<dbReference type="InterPro" id="IPR042097">
    <property type="entry name" value="Aminopeptidase_N-like_N_sf"/>
</dbReference>
<evidence type="ECO:0000256" key="3">
    <source>
        <dbReference type="ARBA" id="ARBA00022670"/>
    </source>
</evidence>
<dbReference type="InterPro" id="IPR038502">
    <property type="entry name" value="M1_LTA-4_hydro/amino_C_sf"/>
</dbReference>
<dbReference type="Gene3D" id="3.30.2010.30">
    <property type="match status" value="1"/>
</dbReference>
<evidence type="ECO:0000256" key="2">
    <source>
        <dbReference type="ARBA" id="ARBA00010136"/>
    </source>
</evidence>
<dbReference type="EnsemblMetazoa" id="XM_038211034.1">
    <property type="protein sequence ID" value="XP_038066962.1"/>
    <property type="gene ID" value="LOC119736989"/>
</dbReference>
<dbReference type="Pfam" id="PF01433">
    <property type="entry name" value="Peptidase_M1"/>
    <property type="match status" value="1"/>
</dbReference>
<evidence type="ECO:0000313" key="10">
    <source>
        <dbReference type="EnsemblMetazoa" id="XP_038066961.1"/>
    </source>
</evidence>
<protein>
    <recommendedName>
        <fullName evidence="9">Peptidase M1 leukotriene A4 hydrolase/aminopeptidase C-terminal domain-containing protein</fullName>
    </recommendedName>
</protein>
<dbReference type="Pfam" id="PF09127">
    <property type="entry name" value="Leuk-A4-hydro_C"/>
    <property type="match status" value="1"/>
</dbReference>
<dbReference type="GO" id="GO:0006508">
    <property type="term" value="P:proteolysis"/>
    <property type="evidence" value="ECO:0007669"/>
    <property type="project" value="UniProtKB-KW"/>
</dbReference>
<dbReference type="EnsemblMetazoa" id="XM_038211033.1">
    <property type="protein sequence ID" value="XP_038066961.1"/>
    <property type="gene ID" value="LOC119736989"/>
</dbReference>
<sequence>MSRAMDPNKDLPLMANSDVIRVRRYILDLAVHFDMHTFSGSVTLFLEQPQDRRDGGSNPGRRNGRRDSKGTYSTDSKGNFVLILDSCDITVESAHEIITSKSPRKDSSSSSQGVPRKDRRLPSTSGSKLESTQNSSRVSPENGDFQEEGSSSRVGQALQFSVEPWCLKVWKDGVRSPEDFPAAVLIKYSTKSKGRSLMWVYDQAGNECVFTPGAWINNRSLFPCQEPPGALATWQAKIRTPKEFVVLMSGDDEAITTPEQNGFVSHRYQSTSMPMPCSVLALAIGQWKSVNIPPLQGQPPTNTGDSSPSTLPARLFAPASILHFVEAEFAQLLPRYLAASHEVLGAHPFRRLDVLVMPKCFASLGLASPSLVFVSQTLLPGDRSFCPRLAHEITHAWFGLLIGAEDWTEEWLSEGFATFLEDPIHGLAEKLSEKQFKDWSNLKALIRFKVLQQELRNTSADLQIMRPMAGDNALNHAGAGSNKPAYVKNGLNQDKWFQQVHYLKGYFFLQHLSLKVGSSQLLRFIRSYVNKFRGQLVLTQQFINMLFETFPQLQDNGLSPEVVSSEWLDCAGMPSALRAETFSWDNSLVKQVESECNRWLALDKANRHGGKPQKRKHTGALLAKLTDPTNKSWAKLSPDQLVLLLEILIESGHRLTAKTMQQLKETYGLVKQNADVRHRWCEMVIRNRFMDGYGDIRIFLLEEQSMGVYLYGELIATRDPVQRLVAEACLQAVESEMDPGCLLKVQKMLFGET</sequence>
<evidence type="ECO:0000259" key="9">
    <source>
        <dbReference type="SMART" id="SM01263"/>
    </source>
</evidence>
<dbReference type="Gene3D" id="2.60.40.1730">
    <property type="entry name" value="tricorn interacting facor f3 domain"/>
    <property type="match status" value="1"/>
</dbReference>
<keyword evidence="4" id="KW-0479">Metal-binding</keyword>
<evidence type="ECO:0000256" key="6">
    <source>
        <dbReference type="ARBA" id="ARBA00022833"/>
    </source>
</evidence>
<organism evidence="10 11">
    <name type="scientific">Patiria miniata</name>
    <name type="common">Bat star</name>
    <name type="synonym">Asterina miniata</name>
    <dbReference type="NCBI Taxonomy" id="46514"/>
    <lineage>
        <taxon>Eukaryota</taxon>
        <taxon>Metazoa</taxon>
        <taxon>Echinodermata</taxon>
        <taxon>Eleutherozoa</taxon>
        <taxon>Asterozoa</taxon>
        <taxon>Asteroidea</taxon>
        <taxon>Valvatacea</taxon>
        <taxon>Valvatida</taxon>
        <taxon>Asterinidae</taxon>
        <taxon>Patiria</taxon>
    </lineage>
</organism>
<evidence type="ECO:0000256" key="4">
    <source>
        <dbReference type="ARBA" id="ARBA00022723"/>
    </source>
</evidence>
<dbReference type="PRINTS" id="PR00756">
    <property type="entry name" value="ALADIPTASE"/>
</dbReference>
<comment type="similarity">
    <text evidence="2">Belongs to the peptidase M1 family.</text>
</comment>
<dbReference type="GO" id="GO:0070006">
    <property type="term" value="F:metalloaminopeptidase activity"/>
    <property type="evidence" value="ECO:0007669"/>
    <property type="project" value="InterPro"/>
</dbReference>
<evidence type="ECO:0000313" key="11">
    <source>
        <dbReference type="Proteomes" id="UP000887568"/>
    </source>
</evidence>
<dbReference type="RefSeq" id="XP_038066962.1">
    <property type="nucleotide sequence ID" value="XM_038211034.1"/>
</dbReference>
<dbReference type="OrthoDB" id="79562at2759"/>
<dbReference type="SUPFAM" id="SSF48371">
    <property type="entry name" value="ARM repeat"/>
    <property type="match status" value="1"/>
</dbReference>
<dbReference type="PANTHER" id="PTHR46627:SF1">
    <property type="entry name" value="AMINOPEPTIDASE O"/>
    <property type="match status" value="1"/>
</dbReference>
<dbReference type="InterPro" id="IPR045357">
    <property type="entry name" value="Aminopeptidase_N-like_N"/>
</dbReference>
<dbReference type="GO" id="GO:0008270">
    <property type="term" value="F:zinc ion binding"/>
    <property type="evidence" value="ECO:0007669"/>
    <property type="project" value="InterPro"/>
</dbReference>
<dbReference type="InterPro" id="IPR033577">
    <property type="entry name" value="AOPep"/>
</dbReference>